<comment type="subcellular location">
    <subcellularLocation>
        <location evidence="1">Cell outer membrane</location>
    </subcellularLocation>
</comment>
<dbReference type="OrthoDB" id="691231at2"/>
<proteinExistence type="inferred from homology"/>
<evidence type="ECO:0000313" key="9">
    <source>
        <dbReference type="Proteomes" id="UP000266441"/>
    </source>
</evidence>
<keyword evidence="4" id="KW-0472">Membrane</keyword>
<organism evidence="8 9">
    <name type="scientific">Mariniphaga sediminis</name>
    <dbReference type="NCBI Taxonomy" id="1628158"/>
    <lineage>
        <taxon>Bacteria</taxon>
        <taxon>Pseudomonadati</taxon>
        <taxon>Bacteroidota</taxon>
        <taxon>Bacteroidia</taxon>
        <taxon>Marinilabiliales</taxon>
        <taxon>Prolixibacteraceae</taxon>
        <taxon>Mariniphaga</taxon>
    </lineage>
</organism>
<dbReference type="Gene3D" id="1.25.40.390">
    <property type="match status" value="1"/>
</dbReference>
<dbReference type="GO" id="GO:0009279">
    <property type="term" value="C:cell outer membrane"/>
    <property type="evidence" value="ECO:0007669"/>
    <property type="project" value="UniProtKB-SubCell"/>
</dbReference>
<protein>
    <submittedName>
        <fullName evidence="8">RagB/SusD family nutrient uptake outer membrane protein</fullName>
    </submittedName>
</protein>
<accession>A0A399CYB9</accession>
<dbReference type="Pfam" id="PF14322">
    <property type="entry name" value="SusD-like_3"/>
    <property type="match status" value="1"/>
</dbReference>
<dbReference type="SUPFAM" id="SSF48452">
    <property type="entry name" value="TPR-like"/>
    <property type="match status" value="1"/>
</dbReference>
<dbReference type="InterPro" id="IPR011990">
    <property type="entry name" value="TPR-like_helical_dom_sf"/>
</dbReference>
<sequence>MKMKNIISILFLVSASYYFTSCDDYLEMPAQTSFNQDSVFVNYRNAETYLYSLYERVPSIVLGWTDILNGPSRVSLTDEAGSLALQSSYRSHKVYGGNVDATWFTTSLGEDYYSRHWTSIRRNFIMIENIDNVSDITTTEKERIKAECKILIALEYFELFKRYGGVPLVKESLTADYPILDRESIENVVNYIVELCDEAIASPNLPAKVTRSIEFGRATKALAYGLKARTLLYAASPLFNTATPYMSLGENNKSICYTNYDKNRWKLAMDAASEAINFCESNGYAIVTDYGIDRNYVVACCKRPKDGNTEIMFGTMNSNSSATVRYTWSFRGRQRGAACNSPTHNAVEFYQNRDGSKVNWDQVIRTSAGNPDEPYENLDPRFDQTIAYNGSVWRTNPTMIVEFFDAGEDGVTDGKEGKKTAKTEYYYGTRKYLNGYEETSSGFLPMSPVMRLAEMYFIYAEASNEYQGPNATAFDLLDAIRLRSGMPEVNRSFSQEELRDFIVNERAVEFYAEDHRYFDVKRWLVQNPFVNIYNVKVLKWADDTYTYEKYLHQERAWYDHWYLHPFPQAEINKNYGLIQNPGW</sequence>
<evidence type="ECO:0000256" key="2">
    <source>
        <dbReference type="ARBA" id="ARBA00006275"/>
    </source>
</evidence>
<dbReference type="EMBL" id="QWET01000011">
    <property type="protein sequence ID" value="RIH64429.1"/>
    <property type="molecule type" value="Genomic_DNA"/>
</dbReference>
<evidence type="ECO:0000256" key="4">
    <source>
        <dbReference type="ARBA" id="ARBA00023136"/>
    </source>
</evidence>
<gene>
    <name evidence="8" type="ORF">D1164_15195</name>
</gene>
<dbReference type="InterPro" id="IPR033985">
    <property type="entry name" value="SusD-like_N"/>
</dbReference>
<evidence type="ECO:0000256" key="1">
    <source>
        <dbReference type="ARBA" id="ARBA00004442"/>
    </source>
</evidence>
<keyword evidence="5" id="KW-0998">Cell outer membrane</keyword>
<name>A0A399CYB9_9BACT</name>
<dbReference type="InterPro" id="IPR012944">
    <property type="entry name" value="SusD_RagB_dom"/>
</dbReference>
<dbReference type="Proteomes" id="UP000266441">
    <property type="component" value="Unassembled WGS sequence"/>
</dbReference>
<feature type="domain" description="RagB/SusD" evidence="6">
    <location>
        <begin position="323"/>
        <end position="583"/>
    </location>
</feature>
<comment type="caution">
    <text evidence="8">The sequence shown here is derived from an EMBL/GenBank/DDBJ whole genome shotgun (WGS) entry which is preliminary data.</text>
</comment>
<dbReference type="Pfam" id="PF07980">
    <property type="entry name" value="SusD_RagB"/>
    <property type="match status" value="1"/>
</dbReference>
<comment type="similarity">
    <text evidence="2">Belongs to the SusD family.</text>
</comment>
<keyword evidence="9" id="KW-1185">Reference proteome</keyword>
<evidence type="ECO:0000256" key="3">
    <source>
        <dbReference type="ARBA" id="ARBA00022729"/>
    </source>
</evidence>
<dbReference type="AlphaFoldDB" id="A0A399CYB9"/>
<feature type="domain" description="SusD-like N-terminal" evidence="7">
    <location>
        <begin position="109"/>
        <end position="231"/>
    </location>
</feature>
<evidence type="ECO:0000256" key="5">
    <source>
        <dbReference type="ARBA" id="ARBA00023237"/>
    </source>
</evidence>
<evidence type="ECO:0000259" key="6">
    <source>
        <dbReference type="Pfam" id="PF07980"/>
    </source>
</evidence>
<evidence type="ECO:0000313" key="8">
    <source>
        <dbReference type="EMBL" id="RIH64429.1"/>
    </source>
</evidence>
<keyword evidence="3" id="KW-0732">Signal</keyword>
<evidence type="ECO:0000259" key="7">
    <source>
        <dbReference type="Pfam" id="PF14322"/>
    </source>
</evidence>
<reference evidence="8 9" key="1">
    <citation type="journal article" date="2015" name="Int. J. Syst. Evol. Microbiol.">
        <title>Mariniphaga sediminis sp. nov., isolated from coastal sediment.</title>
        <authorList>
            <person name="Wang F.Q."/>
            <person name="Shen Q.Y."/>
            <person name="Chen G.J."/>
            <person name="Du Z.J."/>
        </authorList>
    </citation>
    <scope>NUCLEOTIDE SEQUENCE [LARGE SCALE GENOMIC DNA]</scope>
    <source>
        <strain evidence="8 9">SY21</strain>
    </source>
</reference>